<evidence type="ECO:0008006" key="3">
    <source>
        <dbReference type="Google" id="ProtNLM"/>
    </source>
</evidence>
<reference evidence="2" key="1">
    <citation type="submission" date="2019-08" db="EMBL/GenBank/DDBJ databases">
        <authorList>
            <person name="Kucharzyk K."/>
            <person name="Murdoch R.W."/>
            <person name="Higgins S."/>
            <person name="Loffler F."/>
        </authorList>
    </citation>
    <scope>NUCLEOTIDE SEQUENCE</scope>
</reference>
<dbReference type="SUPFAM" id="SSF56601">
    <property type="entry name" value="beta-lactamase/transpeptidase-like"/>
    <property type="match status" value="1"/>
</dbReference>
<gene>
    <name evidence="2" type="ORF">SDC9_70291</name>
</gene>
<dbReference type="GO" id="GO:0004185">
    <property type="term" value="F:serine-type carboxypeptidase activity"/>
    <property type="evidence" value="ECO:0007669"/>
    <property type="project" value="InterPro"/>
</dbReference>
<name>A0A644Y6M1_9ZZZZ</name>
<comment type="caution">
    <text evidence="2">The sequence shown here is derived from an EMBL/GenBank/DDBJ whole genome shotgun (WGS) entry which is preliminary data.</text>
</comment>
<evidence type="ECO:0000256" key="1">
    <source>
        <dbReference type="SAM" id="MobiDB-lite"/>
    </source>
</evidence>
<dbReference type="InterPro" id="IPR012338">
    <property type="entry name" value="Beta-lactam/transpept-like"/>
</dbReference>
<evidence type="ECO:0000313" key="2">
    <source>
        <dbReference type="EMBL" id="MPM23817.1"/>
    </source>
</evidence>
<sequence>MKESNTFAQFFGSLPQPGGPGTLKNVLSYVEEKEGKERLHAKSGSLSSVKCYAGYVVKGKETYTFAILTNNYPSRTAVMMEGIEGLMEELIR</sequence>
<organism evidence="2">
    <name type="scientific">bioreactor metagenome</name>
    <dbReference type="NCBI Taxonomy" id="1076179"/>
    <lineage>
        <taxon>unclassified sequences</taxon>
        <taxon>metagenomes</taxon>
        <taxon>ecological metagenomes</taxon>
    </lineage>
</organism>
<dbReference type="AlphaFoldDB" id="A0A644Y6M1"/>
<dbReference type="EMBL" id="VSSQ01004119">
    <property type="protein sequence ID" value="MPM23817.1"/>
    <property type="molecule type" value="Genomic_DNA"/>
</dbReference>
<accession>A0A644Y6M1</accession>
<dbReference type="Pfam" id="PF02113">
    <property type="entry name" value="Peptidase_S13"/>
    <property type="match status" value="1"/>
</dbReference>
<proteinExistence type="predicted"/>
<feature type="region of interest" description="Disordered" evidence="1">
    <location>
        <begin position="1"/>
        <end position="20"/>
    </location>
</feature>
<dbReference type="InterPro" id="IPR000667">
    <property type="entry name" value="Peptidase_S13"/>
</dbReference>
<dbReference type="GO" id="GO:0006508">
    <property type="term" value="P:proteolysis"/>
    <property type="evidence" value="ECO:0007669"/>
    <property type="project" value="InterPro"/>
</dbReference>
<dbReference type="Gene3D" id="3.40.710.10">
    <property type="entry name" value="DD-peptidase/beta-lactamase superfamily"/>
    <property type="match status" value="1"/>
</dbReference>
<protein>
    <recommendedName>
        <fullName evidence="3">Serine-type D-Ala-D-Ala carboxypeptidase</fullName>
    </recommendedName>
</protein>